<evidence type="ECO:0000313" key="5">
    <source>
        <dbReference type="Proteomes" id="UP001216907"/>
    </source>
</evidence>
<dbReference type="InterPro" id="IPR043906">
    <property type="entry name" value="Gfo/Idh/MocA_OxRdtase_bact_C"/>
</dbReference>
<name>A0ABT6FC48_9BACT</name>
<keyword evidence="5" id="KW-1185">Reference proteome</keyword>
<feature type="compositionally biased region" description="Basic and acidic residues" evidence="1">
    <location>
        <begin position="192"/>
        <end position="205"/>
    </location>
</feature>
<dbReference type="Proteomes" id="UP001216907">
    <property type="component" value="Unassembled WGS sequence"/>
</dbReference>
<sequence>MPTPARPTRRAALKGLAAAFAAPAVLRRHALAAPSETVRHASFGCSGMALADVQSLAASKHFKLVAAADVDLSRTGEIKKLFPDVKIYQDWRELLDKEKGLDSVNVSTPDHMHAPIAMSALQRGLHVYGQKPLTQTIYEARRLTEVAARSPKLVTQMGIQIHSHPVHRQVVAAIRSGAIGKVKEVHSWSGKDWGDRDPRPDRQDPVPDGLNWDGWLGVAGARPFLAGYYHPGNWRKRLDFGTGTFGDMGCHILDPVYEALALTAPKSVRSDGDVPGADSWGLDNRVHYVFPATPHTAEELSLHWYNGAHRPSDEVKALLGKHEMSGQGSVYIGTEGVLYSPYIDAPILLPEDKFKEVKLPEVAGADHYVQFLDACRGEGAASAPFAYAGPLTEMVLLGCLATRFPQTTLEWDAATLKVANVPEASALVRKKYRGGWEVEGL</sequence>
<dbReference type="PANTHER" id="PTHR43818">
    <property type="entry name" value="BCDNA.GH03377"/>
    <property type="match status" value="1"/>
</dbReference>
<evidence type="ECO:0000259" key="3">
    <source>
        <dbReference type="Pfam" id="PF19051"/>
    </source>
</evidence>
<dbReference type="Pfam" id="PF01408">
    <property type="entry name" value="GFO_IDH_MocA"/>
    <property type="match status" value="1"/>
</dbReference>
<dbReference type="Pfam" id="PF19051">
    <property type="entry name" value="GFO_IDH_MocA_C2"/>
    <property type="match status" value="1"/>
</dbReference>
<dbReference type="InterPro" id="IPR000683">
    <property type="entry name" value="Gfo/Idh/MocA-like_OxRdtase_N"/>
</dbReference>
<evidence type="ECO:0000259" key="2">
    <source>
        <dbReference type="Pfam" id="PF01408"/>
    </source>
</evidence>
<gene>
    <name evidence="4" type="ORF">PZE19_14325</name>
</gene>
<dbReference type="PROSITE" id="PS51318">
    <property type="entry name" value="TAT"/>
    <property type="match status" value="1"/>
</dbReference>
<proteinExistence type="predicted"/>
<organism evidence="4 5">
    <name type="scientific">Paludisphaera mucosa</name>
    <dbReference type="NCBI Taxonomy" id="3030827"/>
    <lineage>
        <taxon>Bacteria</taxon>
        <taxon>Pseudomonadati</taxon>
        <taxon>Planctomycetota</taxon>
        <taxon>Planctomycetia</taxon>
        <taxon>Isosphaerales</taxon>
        <taxon>Isosphaeraceae</taxon>
        <taxon>Paludisphaera</taxon>
    </lineage>
</organism>
<evidence type="ECO:0000313" key="4">
    <source>
        <dbReference type="EMBL" id="MDG3004960.1"/>
    </source>
</evidence>
<dbReference type="EMBL" id="JARRAG010000002">
    <property type="protein sequence ID" value="MDG3004960.1"/>
    <property type="molecule type" value="Genomic_DNA"/>
</dbReference>
<dbReference type="Gene3D" id="3.40.50.720">
    <property type="entry name" value="NAD(P)-binding Rossmann-like Domain"/>
    <property type="match status" value="1"/>
</dbReference>
<dbReference type="InterPro" id="IPR006311">
    <property type="entry name" value="TAT_signal"/>
</dbReference>
<dbReference type="InterPro" id="IPR050463">
    <property type="entry name" value="Gfo/Idh/MocA_oxidrdct_glycsds"/>
</dbReference>
<dbReference type="RefSeq" id="WP_277861310.1">
    <property type="nucleotide sequence ID" value="NZ_JARRAG010000002.1"/>
</dbReference>
<accession>A0ABT6FC48</accession>
<feature type="region of interest" description="Disordered" evidence="1">
    <location>
        <begin position="188"/>
        <end position="208"/>
    </location>
</feature>
<dbReference type="InterPro" id="IPR036291">
    <property type="entry name" value="NAD(P)-bd_dom_sf"/>
</dbReference>
<dbReference type="Gene3D" id="3.30.360.10">
    <property type="entry name" value="Dihydrodipicolinate Reductase, domain 2"/>
    <property type="match status" value="1"/>
</dbReference>
<protein>
    <submittedName>
        <fullName evidence="4">Gfo/Idh/MocA family oxidoreductase</fullName>
    </submittedName>
</protein>
<dbReference type="PANTHER" id="PTHR43818:SF10">
    <property type="entry name" value="NADH-DEPENDENT DEHYDROGENASE-RELATED"/>
    <property type="match status" value="1"/>
</dbReference>
<dbReference type="SUPFAM" id="SSF51735">
    <property type="entry name" value="NAD(P)-binding Rossmann-fold domains"/>
    <property type="match status" value="1"/>
</dbReference>
<feature type="domain" description="Gfo/Idh/MocA-like oxidoreductase bacterial type C-terminal" evidence="3">
    <location>
        <begin position="202"/>
        <end position="437"/>
    </location>
</feature>
<comment type="caution">
    <text evidence="4">The sequence shown here is derived from an EMBL/GenBank/DDBJ whole genome shotgun (WGS) entry which is preliminary data.</text>
</comment>
<evidence type="ECO:0000256" key="1">
    <source>
        <dbReference type="SAM" id="MobiDB-lite"/>
    </source>
</evidence>
<dbReference type="SUPFAM" id="SSF55347">
    <property type="entry name" value="Glyceraldehyde-3-phosphate dehydrogenase-like, C-terminal domain"/>
    <property type="match status" value="1"/>
</dbReference>
<reference evidence="4 5" key="1">
    <citation type="submission" date="2023-03" db="EMBL/GenBank/DDBJ databases">
        <title>Paludisphaera mucosa sp. nov. a novel planctomycete from northern fen.</title>
        <authorList>
            <person name="Ivanova A."/>
        </authorList>
    </citation>
    <scope>NUCLEOTIDE SEQUENCE [LARGE SCALE GENOMIC DNA]</scope>
    <source>
        <strain evidence="4 5">Pla2</strain>
    </source>
</reference>
<feature type="domain" description="Gfo/Idh/MocA-like oxidoreductase N-terminal" evidence="2">
    <location>
        <begin position="43"/>
        <end position="154"/>
    </location>
</feature>